<dbReference type="PIRSF" id="PIRSF006241">
    <property type="entry name" value="HyI"/>
    <property type="match status" value="1"/>
</dbReference>
<organism evidence="4 5">
    <name type="scientific">Kouleothrix aurantiaca</name>
    <dbReference type="NCBI Taxonomy" id="186479"/>
    <lineage>
        <taxon>Bacteria</taxon>
        <taxon>Bacillati</taxon>
        <taxon>Chloroflexota</taxon>
        <taxon>Chloroflexia</taxon>
        <taxon>Chloroflexales</taxon>
        <taxon>Roseiflexineae</taxon>
        <taxon>Roseiflexaceae</taxon>
        <taxon>Kouleothrix</taxon>
    </lineage>
</organism>
<dbReference type="PANTHER" id="PTHR43489:SF3">
    <property type="entry name" value="XYLOSE ISOMERASE DOMAIN PROTEIN TIM BARREL"/>
    <property type="match status" value="1"/>
</dbReference>
<protein>
    <recommendedName>
        <fullName evidence="3">Xylose isomerase-like TIM barrel domain-containing protein</fullName>
    </recommendedName>
</protein>
<evidence type="ECO:0000256" key="2">
    <source>
        <dbReference type="PIRSR" id="PIRSR006241-50"/>
    </source>
</evidence>
<feature type="active site" description="Proton donor/acceptor" evidence="2">
    <location>
        <position position="240"/>
    </location>
</feature>
<dbReference type="Pfam" id="PF01261">
    <property type="entry name" value="AP_endonuc_2"/>
    <property type="match status" value="1"/>
</dbReference>
<sequence length="265" mass="29229">CIAKGRNTMPIVQSVSWWCFTPRLMPPEEFVRAAAEAGYSALDLVPPEHWELVRAHGLTISSVQGHMPLEVGLNQRALHAQLERDIRTRLEQAARLEIPTVLCFSGNRNGLSDADGAAAMAESLGRLAPAAEDAGVTLVIELLNSKVDHPDYQADHTAWGAEVCSMVGSPRVKLLYDIYHMQIMEGDVIRTIRDYHQHIGHYHTAGNPGRNDLDDEQELFYPAIMCAIRDTGFSGYVAHEFLPKGEPKAALRAAFKLCAPHLGEV</sequence>
<feature type="non-terminal residue" evidence="4">
    <location>
        <position position="1"/>
    </location>
</feature>
<dbReference type="Gene3D" id="3.20.20.150">
    <property type="entry name" value="Divalent-metal-dependent TIM barrel enzymes"/>
    <property type="match status" value="1"/>
</dbReference>
<dbReference type="PATRIC" id="fig|186479.3.peg.4887"/>
<feature type="domain" description="Xylose isomerase-like TIM barrel" evidence="3">
    <location>
        <begin position="32"/>
        <end position="254"/>
    </location>
</feature>
<dbReference type="GO" id="GO:0016853">
    <property type="term" value="F:isomerase activity"/>
    <property type="evidence" value="ECO:0007669"/>
    <property type="project" value="UniProtKB-KW"/>
</dbReference>
<evidence type="ECO:0000313" key="4">
    <source>
        <dbReference type="EMBL" id="KPV48738.1"/>
    </source>
</evidence>
<evidence type="ECO:0000256" key="1">
    <source>
        <dbReference type="ARBA" id="ARBA00023235"/>
    </source>
</evidence>
<accession>A0A0P9CSW8</accession>
<comment type="caution">
    <text evidence="4">The sequence shown here is derived from an EMBL/GenBank/DDBJ whole genome shotgun (WGS) entry which is preliminary data.</text>
</comment>
<dbReference type="InterPro" id="IPR013022">
    <property type="entry name" value="Xyl_isomerase-like_TIM-brl"/>
</dbReference>
<dbReference type="InterPro" id="IPR036237">
    <property type="entry name" value="Xyl_isomerase-like_sf"/>
</dbReference>
<dbReference type="PANTHER" id="PTHR43489">
    <property type="entry name" value="ISOMERASE"/>
    <property type="match status" value="1"/>
</dbReference>
<dbReference type="SUPFAM" id="SSF51658">
    <property type="entry name" value="Xylose isomerase-like"/>
    <property type="match status" value="1"/>
</dbReference>
<feature type="active site" description="Proton donor/acceptor" evidence="2">
    <location>
        <position position="141"/>
    </location>
</feature>
<reference evidence="4 5" key="1">
    <citation type="submission" date="2015-09" db="EMBL/GenBank/DDBJ databases">
        <title>Draft genome sequence of Kouleothrix aurantiaca JCM 19913.</title>
        <authorList>
            <person name="Hemp J."/>
        </authorList>
    </citation>
    <scope>NUCLEOTIDE SEQUENCE [LARGE SCALE GENOMIC DNA]</scope>
    <source>
        <strain evidence="4 5">COM-B</strain>
    </source>
</reference>
<dbReference type="InterPro" id="IPR050417">
    <property type="entry name" value="Sugar_Epim/Isomerase"/>
</dbReference>
<evidence type="ECO:0000259" key="3">
    <source>
        <dbReference type="Pfam" id="PF01261"/>
    </source>
</evidence>
<name>A0A0P9CSW8_9CHLR</name>
<evidence type="ECO:0000313" key="5">
    <source>
        <dbReference type="Proteomes" id="UP000050509"/>
    </source>
</evidence>
<gene>
    <name evidence="4" type="ORF">SE17_36465</name>
</gene>
<dbReference type="EMBL" id="LJCR01002435">
    <property type="protein sequence ID" value="KPV48738.1"/>
    <property type="molecule type" value="Genomic_DNA"/>
</dbReference>
<dbReference type="AlphaFoldDB" id="A0A0P9CSW8"/>
<dbReference type="InterPro" id="IPR026040">
    <property type="entry name" value="HyI-like"/>
</dbReference>
<keyword evidence="1" id="KW-0413">Isomerase</keyword>
<keyword evidence="5" id="KW-1185">Reference proteome</keyword>
<dbReference type="Proteomes" id="UP000050509">
    <property type="component" value="Unassembled WGS sequence"/>
</dbReference>
<proteinExistence type="predicted"/>